<dbReference type="Proteomes" id="UP000466517">
    <property type="component" value="Chromosome"/>
</dbReference>
<accession>A0A7I7XH99</accession>
<evidence type="ECO:0000313" key="3">
    <source>
        <dbReference type="Proteomes" id="UP000466517"/>
    </source>
</evidence>
<evidence type="ECO:0000313" key="2">
    <source>
        <dbReference type="EMBL" id="BBZ28571.1"/>
    </source>
</evidence>
<dbReference type="InterPro" id="IPR036388">
    <property type="entry name" value="WH-like_DNA-bd_sf"/>
</dbReference>
<dbReference type="GO" id="GO:0003723">
    <property type="term" value="F:RNA binding"/>
    <property type="evidence" value="ECO:0007669"/>
    <property type="project" value="InterPro"/>
</dbReference>
<dbReference type="SMART" id="SM01012">
    <property type="entry name" value="ANTAR"/>
    <property type="match status" value="1"/>
</dbReference>
<gene>
    <name evidence="2" type="ORF">MMAD_28660</name>
</gene>
<feature type="domain" description="ANTAR" evidence="1">
    <location>
        <begin position="13"/>
        <end position="74"/>
    </location>
</feature>
<dbReference type="Pfam" id="PF03861">
    <property type="entry name" value="ANTAR"/>
    <property type="match status" value="1"/>
</dbReference>
<name>A0A7I7XH99_9MYCO</name>
<dbReference type="SUPFAM" id="SSF52172">
    <property type="entry name" value="CheY-like"/>
    <property type="match status" value="1"/>
</dbReference>
<dbReference type="InterPro" id="IPR011006">
    <property type="entry name" value="CheY-like_superfamily"/>
</dbReference>
<dbReference type="EMBL" id="AP022610">
    <property type="protein sequence ID" value="BBZ28571.1"/>
    <property type="molecule type" value="Genomic_DNA"/>
</dbReference>
<dbReference type="AlphaFoldDB" id="A0A7I7XH99"/>
<dbReference type="PROSITE" id="PS50921">
    <property type="entry name" value="ANTAR"/>
    <property type="match status" value="1"/>
</dbReference>
<evidence type="ECO:0000259" key="1">
    <source>
        <dbReference type="PROSITE" id="PS50921"/>
    </source>
</evidence>
<organism evidence="2 3">
    <name type="scientific">Mycolicibacterium madagascariense</name>
    <dbReference type="NCBI Taxonomy" id="212765"/>
    <lineage>
        <taxon>Bacteria</taxon>
        <taxon>Bacillati</taxon>
        <taxon>Actinomycetota</taxon>
        <taxon>Actinomycetes</taxon>
        <taxon>Mycobacteriales</taxon>
        <taxon>Mycobacteriaceae</taxon>
        <taxon>Mycolicibacterium</taxon>
    </lineage>
</organism>
<dbReference type="RefSeq" id="WP_163738189.1">
    <property type="nucleotide sequence ID" value="NZ_AP022610.1"/>
</dbReference>
<proteinExistence type="predicted"/>
<dbReference type="Gene3D" id="1.10.10.10">
    <property type="entry name" value="Winged helix-like DNA-binding domain superfamily/Winged helix DNA-binding domain"/>
    <property type="match status" value="1"/>
</dbReference>
<sequence length="116" mass="12948">MSTDPPVRPAHDPATEQAISDAVARIIATRGPLEQVKGMLMVIYGIDEHAAFEMLRSQARRTSTNIHVVVAQFRADVAEVNDRDYIPEQPVFDEMLTTGHERIRRPETDGVAHEVS</sequence>
<dbReference type="KEGG" id="mmag:MMAD_28660"/>
<keyword evidence="3" id="KW-1185">Reference proteome</keyword>
<protein>
    <recommendedName>
        <fullName evidence="1">ANTAR domain-containing protein</fullName>
    </recommendedName>
</protein>
<dbReference type="InterPro" id="IPR005561">
    <property type="entry name" value="ANTAR"/>
</dbReference>
<reference evidence="2 3" key="1">
    <citation type="journal article" date="2019" name="Emerg. Microbes Infect.">
        <title>Comprehensive subspecies identification of 175 nontuberculous mycobacteria species based on 7547 genomic profiles.</title>
        <authorList>
            <person name="Matsumoto Y."/>
            <person name="Kinjo T."/>
            <person name="Motooka D."/>
            <person name="Nabeya D."/>
            <person name="Jung N."/>
            <person name="Uechi K."/>
            <person name="Horii T."/>
            <person name="Iida T."/>
            <person name="Fujita J."/>
            <person name="Nakamura S."/>
        </authorList>
    </citation>
    <scope>NUCLEOTIDE SEQUENCE [LARGE SCALE GENOMIC DNA]</scope>
    <source>
        <strain evidence="2 3">JCM 13574</strain>
    </source>
</reference>